<feature type="transmembrane region" description="Helical" evidence="1">
    <location>
        <begin position="215"/>
        <end position="236"/>
    </location>
</feature>
<keyword evidence="3" id="KW-1185">Reference proteome</keyword>
<keyword evidence="1" id="KW-1133">Transmembrane helix</keyword>
<dbReference type="PANTHER" id="PTHR32251">
    <property type="entry name" value="3-OXO-5-ALPHA-STEROID 4-DEHYDROGENASE"/>
    <property type="match status" value="1"/>
</dbReference>
<keyword evidence="1" id="KW-0812">Transmembrane</keyword>
<dbReference type="PANTHER" id="PTHR32251:SF15">
    <property type="entry name" value="3-OXO-5-ALPHA-STEROID 4-DEHYDROGENASE (DUF1295)"/>
    <property type="match status" value="1"/>
</dbReference>
<feature type="transmembrane region" description="Helical" evidence="1">
    <location>
        <begin position="138"/>
        <end position="157"/>
    </location>
</feature>
<dbReference type="InParanoid" id="D7FSX7"/>
<feature type="transmembrane region" description="Helical" evidence="1">
    <location>
        <begin position="63"/>
        <end position="85"/>
    </location>
</feature>
<dbReference type="InterPro" id="IPR010721">
    <property type="entry name" value="UstE-like"/>
</dbReference>
<dbReference type="Proteomes" id="UP000002630">
    <property type="component" value="Unassembled WGS sequence"/>
</dbReference>
<dbReference type="Pfam" id="PF06966">
    <property type="entry name" value="DUF1295"/>
    <property type="match status" value="1"/>
</dbReference>
<protein>
    <submittedName>
        <fullName evidence="2">Uncharacterized protein</fullName>
    </submittedName>
</protein>
<feature type="transmembrane region" description="Helical" evidence="1">
    <location>
        <begin position="190"/>
        <end position="209"/>
    </location>
</feature>
<organism evidence="2 3">
    <name type="scientific">Ectocarpus siliculosus</name>
    <name type="common">Brown alga</name>
    <name type="synonym">Conferva siliculosa</name>
    <dbReference type="NCBI Taxonomy" id="2880"/>
    <lineage>
        <taxon>Eukaryota</taxon>
        <taxon>Sar</taxon>
        <taxon>Stramenopiles</taxon>
        <taxon>Ochrophyta</taxon>
        <taxon>PX clade</taxon>
        <taxon>Phaeophyceae</taxon>
        <taxon>Ectocarpales</taxon>
        <taxon>Ectocarpaceae</taxon>
        <taxon>Ectocarpus</taxon>
    </lineage>
</organism>
<feature type="transmembrane region" description="Helical" evidence="1">
    <location>
        <begin position="38"/>
        <end position="57"/>
    </location>
</feature>
<dbReference type="AlphaFoldDB" id="D7FSX7"/>
<feature type="transmembrane region" description="Helical" evidence="1">
    <location>
        <begin position="12"/>
        <end position="31"/>
    </location>
</feature>
<dbReference type="OrthoDB" id="201504at2759"/>
<feature type="transmembrane region" description="Helical" evidence="1">
    <location>
        <begin position="106"/>
        <end position="126"/>
    </location>
</feature>
<keyword evidence="1" id="KW-0472">Membrane</keyword>
<gene>
    <name evidence="2" type="ORF">Esi_0241_0030</name>
</gene>
<dbReference type="PROSITE" id="PS50244">
    <property type="entry name" value="S5A_REDUCTASE"/>
    <property type="match status" value="1"/>
</dbReference>
<dbReference type="EMBL" id="FN649760">
    <property type="protein sequence ID" value="CBJ31268.1"/>
    <property type="molecule type" value="Genomic_DNA"/>
</dbReference>
<evidence type="ECO:0000313" key="2">
    <source>
        <dbReference type="EMBL" id="CBJ31268.1"/>
    </source>
</evidence>
<dbReference type="Gene3D" id="1.20.120.1630">
    <property type="match status" value="1"/>
</dbReference>
<proteinExistence type="predicted"/>
<dbReference type="GO" id="GO:0016020">
    <property type="term" value="C:membrane"/>
    <property type="evidence" value="ECO:0007669"/>
    <property type="project" value="TreeGrafter"/>
</dbReference>
<evidence type="ECO:0000313" key="3">
    <source>
        <dbReference type="Proteomes" id="UP000002630"/>
    </source>
</evidence>
<name>D7FSX7_ECTSI</name>
<evidence type="ECO:0000256" key="1">
    <source>
        <dbReference type="SAM" id="Phobius"/>
    </source>
</evidence>
<reference evidence="2 3" key="1">
    <citation type="journal article" date="2010" name="Nature">
        <title>The Ectocarpus genome and the independent evolution of multicellularity in brown algae.</title>
        <authorList>
            <person name="Cock J.M."/>
            <person name="Sterck L."/>
            <person name="Rouze P."/>
            <person name="Scornet D."/>
            <person name="Allen A.E."/>
            <person name="Amoutzias G."/>
            <person name="Anthouard V."/>
            <person name="Artiguenave F."/>
            <person name="Aury J.M."/>
            <person name="Badger J.H."/>
            <person name="Beszteri B."/>
            <person name="Billiau K."/>
            <person name="Bonnet E."/>
            <person name="Bothwell J.H."/>
            <person name="Bowler C."/>
            <person name="Boyen C."/>
            <person name="Brownlee C."/>
            <person name="Carrano C.J."/>
            <person name="Charrier B."/>
            <person name="Cho G.Y."/>
            <person name="Coelho S.M."/>
            <person name="Collen J."/>
            <person name="Corre E."/>
            <person name="Da Silva C."/>
            <person name="Delage L."/>
            <person name="Delaroque N."/>
            <person name="Dittami S.M."/>
            <person name="Doulbeau S."/>
            <person name="Elias M."/>
            <person name="Farnham G."/>
            <person name="Gachon C.M."/>
            <person name="Gschloessl B."/>
            <person name="Heesch S."/>
            <person name="Jabbari K."/>
            <person name="Jubin C."/>
            <person name="Kawai H."/>
            <person name="Kimura K."/>
            <person name="Kloareg B."/>
            <person name="Kupper F.C."/>
            <person name="Lang D."/>
            <person name="Le Bail A."/>
            <person name="Leblanc C."/>
            <person name="Lerouge P."/>
            <person name="Lohr M."/>
            <person name="Lopez P.J."/>
            <person name="Martens C."/>
            <person name="Maumus F."/>
            <person name="Michel G."/>
            <person name="Miranda-Saavedra D."/>
            <person name="Morales J."/>
            <person name="Moreau H."/>
            <person name="Motomura T."/>
            <person name="Nagasato C."/>
            <person name="Napoli C.A."/>
            <person name="Nelson D.R."/>
            <person name="Nyvall-Collen P."/>
            <person name="Peters A.F."/>
            <person name="Pommier C."/>
            <person name="Potin P."/>
            <person name="Poulain J."/>
            <person name="Quesneville H."/>
            <person name="Read B."/>
            <person name="Rensing S.A."/>
            <person name="Ritter A."/>
            <person name="Rousvoal S."/>
            <person name="Samanta M."/>
            <person name="Samson G."/>
            <person name="Schroeder D.C."/>
            <person name="Segurens B."/>
            <person name="Strittmatter M."/>
            <person name="Tonon T."/>
            <person name="Tregear J.W."/>
            <person name="Valentin K."/>
            <person name="von Dassow P."/>
            <person name="Yamagishi T."/>
            <person name="Van de Peer Y."/>
            <person name="Wincker P."/>
        </authorList>
    </citation>
    <scope>NUCLEOTIDE SEQUENCE [LARGE SCALE GENOMIC DNA]</scope>
    <source>
        <strain evidence="3">Ec32 / CCAP1310/4</strain>
    </source>
</reference>
<accession>D7FSX7</accession>
<sequence length="315" mass="35528">MGSPFDNDDNLLLITLAVTVVFQLAFFFVAFTCKFDKVTDFAGGSNFVVLAILTLMLGDEYYMRQILVTAAVCLWGTRLAGWLLYRVIKMGKDDRFDDTRENFFKFLAFWVFQMIWVWSVSLPVTLLNSTVVNPDRSARDIAGAVMFVIGFIFEFGSDVQKDIFKSKGGRGVCETGLWKYSRHPNYFGDLMQWWGIFTVCSTIFGPAADAGEADWGYATICGPLFLTAILLFASGIPTVESSWIKKYGGTESFWGYRERTSILFPMPPVLFEPLPQVVKAWLFLEWPLYQGAATRPQSAVSEESVFGGDERRVCP</sequence>
<dbReference type="eggNOG" id="KOG4650">
    <property type="taxonomic scope" value="Eukaryota"/>
</dbReference>